<dbReference type="SUPFAM" id="SSF48452">
    <property type="entry name" value="TPR-like"/>
    <property type="match status" value="1"/>
</dbReference>
<dbReference type="InterPro" id="IPR011990">
    <property type="entry name" value="TPR-like_helical_dom_sf"/>
</dbReference>
<protein>
    <submittedName>
        <fullName evidence="6">C-type cytochrome biogenesis protein CcmI</fullName>
    </submittedName>
</protein>
<dbReference type="PROSITE" id="PS50005">
    <property type="entry name" value="TPR"/>
    <property type="match status" value="1"/>
</dbReference>
<gene>
    <name evidence="6" type="primary">ccmI</name>
    <name evidence="6" type="ORF">GCM10023208_17470</name>
</gene>
<dbReference type="InterPro" id="IPR019734">
    <property type="entry name" value="TPR_rpt"/>
</dbReference>
<keyword evidence="2" id="KW-0201">Cytochrome c-type biogenesis</keyword>
<dbReference type="Proteomes" id="UP001500518">
    <property type="component" value="Unassembled WGS sequence"/>
</dbReference>
<evidence type="ECO:0000256" key="3">
    <source>
        <dbReference type="ARBA" id="ARBA00022803"/>
    </source>
</evidence>
<dbReference type="RefSeq" id="WP_346032730.1">
    <property type="nucleotide sequence ID" value="NZ_BAABHV010000010.1"/>
</dbReference>
<reference evidence="7" key="1">
    <citation type="journal article" date="2019" name="Int. J. Syst. Evol. Microbiol.">
        <title>The Global Catalogue of Microorganisms (GCM) 10K type strain sequencing project: providing services to taxonomists for standard genome sequencing and annotation.</title>
        <authorList>
            <consortium name="The Broad Institute Genomics Platform"/>
            <consortium name="The Broad Institute Genome Sequencing Center for Infectious Disease"/>
            <person name="Wu L."/>
            <person name="Ma J."/>
        </authorList>
    </citation>
    <scope>NUCLEOTIDE SEQUENCE [LARGE SCALE GENOMIC DNA]</scope>
    <source>
        <strain evidence="7">JCM 18014</strain>
    </source>
</reference>
<proteinExistence type="predicted"/>
<dbReference type="InterPro" id="IPR056413">
    <property type="entry name" value="TPR_CcmH_CycH"/>
</dbReference>
<feature type="domain" description="Cytochrome c-type biogenesis protein H TPR" evidence="5">
    <location>
        <begin position="50"/>
        <end position="165"/>
    </location>
</feature>
<evidence type="ECO:0000259" key="5">
    <source>
        <dbReference type="Pfam" id="PF23914"/>
    </source>
</evidence>
<feature type="repeat" description="TPR" evidence="4">
    <location>
        <begin position="61"/>
        <end position="94"/>
    </location>
</feature>
<evidence type="ECO:0000256" key="4">
    <source>
        <dbReference type="PROSITE-ProRule" id="PRU00339"/>
    </source>
</evidence>
<evidence type="ECO:0000313" key="7">
    <source>
        <dbReference type="Proteomes" id="UP001500518"/>
    </source>
</evidence>
<keyword evidence="3 4" id="KW-0802">TPR repeat</keyword>
<sequence length="299" mass="31478">MSGSKKGTVAAVAAFLVLAGVIGWRFLASPDEPPAEVEAGMSIAPSLDDLRARAEANPDNAQAWHELGIALFGANRFAEAAQAYEMAVQADPDAAELWSSLGEARVMASESDPMPSPAAEAFRRALSLDGADPRARYFLAVEKDLGGDHEGAIADWLALLADTPPGAPWETDLVRTIRQVAAINEIEVDERIASAASTRDLLPAGALAAPTRGPTQEQMAAAASLSPGQQQAMAQGMVQQLADRIEAQGGSVQEWAMLMRSYQQMGRLGEARRARDAALAAHPDTASQIGEIANQLGIE</sequence>
<keyword evidence="7" id="KW-1185">Reference proteome</keyword>
<keyword evidence="1" id="KW-0677">Repeat</keyword>
<dbReference type="Pfam" id="PF23914">
    <property type="entry name" value="TPR_CcmH_CycH"/>
    <property type="match status" value="1"/>
</dbReference>
<evidence type="ECO:0000313" key="6">
    <source>
        <dbReference type="EMBL" id="GAA5054534.1"/>
    </source>
</evidence>
<comment type="caution">
    <text evidence="6">The sequence shown here is derived from an EMBL/GenBank/DDBJ whole genome shotgun (WGS) entry which is preliminary data.</text>
</comment>
<dbReference type="InterPro" id="IPR051263">
    <property type="entry name" value="C-type_cytochrome_biogenesis"/>
</dbReference>
<dbReference type="PROSITE" id="PS50293">
    <property type="entry name" value="TPR_REGION"/>
    <property type="match status" value="1"/>
</dbReference>
<name>A0ABP9KDF2_9SPHN</name>
<dbReference type="EMBL" id="BAABHV010000010">
    <property type="protein sequence ID" value="GAA5054534.1"/>
    <property type="molecule type" value="Genomic_DNA"/>
</dbReference>
<evidence type="ECO:0000256" key="2">
    <source>
        <dbReference type="ARBA" id="ARBA00022748"/>
    </source>
</evidence>
<organism evidence="6 7">
    <name type="scientific">Erythrobacter westpacificensis</name>
    <dbReference type="NCBI Taxonomy" id="1055231"/>
    <lineage>
        <taxon>Bacteria</taxon>
        <taxon>Pseudomonadati</taxon>
        <taxon>Pseudomonadota</taxon>
        <taxon>Alphaproteobacteria</taxon>
        <taxon>Sphingomonadales</taxon>
        <taxon>Erythrobacteraceae</taxon>
        <taxon>Erythrobacter/Porphyrobacter group</taxon>
        <taxon>Erythrobacter</taxon>
    </lineage>
</organism>
<dbReference type="PANTHER" id="PTHR47870:SF1">
    <property type="entry name" value="CYTOCHROME C-TYPE BIOGENESIS PROTEIN CCMH"/>
    <property type="match status" value="1"/>
</dbReference>
<dbReference type="SMART" id="SM00028">
    <property type="entry name" value="TPR"/>
    <property type="match status" value="3"/>
</dbReference>
<accession>A0ABP9KDF2</accession>
<evidence type="ECO:0000256" key="1">
    <source>
        <dbReference type="ARBA" id="ARBA00022737"/>
    </source>
</evidence>
<dbReference type="PANTHER" id="PTHR47870">
    <property type="entry name" value="CYTOCHROME C-TYPE BIOGENESIS PROTEIN CCMH"/>
    <property type="match status" value="1"/>
</dbReference>
<dbReference type="Gene3D" id="1.25.40.10">
    <property type="entry name" value="Tetratricopeptide repeat domain"/>
    <property type="match status" value="2"/>
</dbReference>